<feature type="zinc finger region" description="RING-Gid-type" evidence="6">
    <location>
        <begin position="299"/>
        <end position="372"/>
    </location>
</feature>
<feature type="domain" description="RING-Gid-type" evidence="9">
    <location>
        <begin position="299"/>
        <end position="372"/>
    </location>
</feature>
<dbReference type="CDD" id="cd16659">
    <property type="entry name" value="RING-Ubox_Emp"/>
    <property type="match status" value="1"/>
</dbReference>
<gene>
    <name evidence="10" type="ORF">CLEI1391_LOCUS9817</name>
</gene>
<dbReference type="AlphaFoldDB" id="A0A7S0WRW8"/>
<keyword evidence="7" id="KW-0175">Coiled coil</keyword>
<dbReference type="GO" id="GO:0061630">
    <property type="term" value="F:ubiquitin protein ligase activity"/>
    <property type="evidence" value="ECO:0007669"/>
    <property type="project" value="InterPro"/>
</dbReference>
<evidence type="ECO:0000259" key="8">
    <source>
        <dbReference type="PROSITE" id="PS50897"/>
    </source>
</evidence>
<dbReference type="SMART" id="SM00757">
    <property type="entry name" value="CRA"/>
    <property type="match status" value="1"/>
</dbReference>
<sequence>MAENQLQQLLRMIDGPVLIPSTLEALKRAAKDRKSLLDDAQQAAQAAVQGGAEQPLEGQLDSLDNLISSLQGIKRKLEDVSKTEREEAARVKARLEHLQQLTVPKDNMIVWNKQRMDRMLVDYLNRCGYHEAASLLAAQQPGLSALVDTHIFEQTQQVVEALRGHDCSRALAWCADNRAKLRKIKSRLEFKLRVQEFLELVRAERRMDAIAHARAHLAPWAGQHMGELQRAVATLAFGAHTGCARYAPLFDASQWEGLVTLFLQDLYRLHSLPPESQLVVHLQAGLAALKTPASYAPGCARDDPLALPAFRQLAEGLPWSKHVHSKLLCAVTRSLMTDANPAVALPNGYVYSQRAVDLICAQNGGRMVCPKTGAVFAADELRRVYIA</sequence>
<dbReference type="InterPro" id="IPR006595">
    <property type="entry name" value="CTLH_C"/>
</dbReference>
<dbReference type="GO" id="GO:0005737">
    <property type="term" value="C:cytoplasm"/>
    <property type="evidence" value="ECO:0007669"/>
    <property type="project" value="UniProtKB-SubCell"/>
</dbReference>
<evidence type="ECO:0008006" key="11">
    <source>
        <dbReference type="Google" id="ProtNLM"/>
    </source>
</evidence>
<dbReference type="SMART" id="SM00668">
    <property type="entry name" value="CTLH"/>
    <property type="match status" value="1"/>
</dbReference>
<dbReference type="InterPro" id="IPR024964">
    <property type="entry name" value="CTLH/CRA"/>
</dbReference>
<dbReference type="PROSITE" id="PS51867">
    <property type="entry name" value="ZF_RING_GID"/>
    <property type="match status" value="1"/>
</dbReference>
<accession>A0A7S0WRW8</accession>
<dbReference type="GO" id="GO:0005634">
    <property type="term" value="C:nucleus"/>
    <property type="evidence" value="ECO:0007669"/>
    <property type="project" value="TreeGrafter"/>
</dbReference>
<evidence type="ECO:0000256" key="6">
    <source>
        <dbReference type="PROSITE-ProRule" id="PRU01215"/>
    </source>
</evidence>
<feature type="coiled-coil region" evidence="7">
    <location>
        <begin position="23"/>
        <end position="101"/>
    </location>
</feature>
<evidence type="ECO:0000256" key="4">
    <source>
        <dbReference type="ARBA" id="ARBA00022771"/>
    </source>
</evidence>
<dbReference type="EMBL" id="HBFB01017504">
    <property type="protein sequence ID" value="CAD8680868.1"/>
    <property type="molecule type" value="Transcribed_RNA"/>
</dbReference>
<dbReference type="GO" id="GO:0034657">
    <property type="term" value="C:GID complex"/>
    <property type="evidence" value="ECO:0007669"/>
    <property type="project" value="TreeGrafter"/>
</dbReference>
<evidence type="ECO:0000256" key="5">
    <source>
        <dbReference type="ARBA" id="ARBA00022833"/>
    </source>
</evidence>
<evidence type="ECO:0000259" key="9">
    <source>
        <dbReference type="PROSITE" id="PS51867"/>
    </source>
</evidence>
<evidence type="ECO:0000256" key="7">
    <source>
        <dbReference type="SAM" id="Coils"/>
    </source>
</evidence>
<dbReference type="PANTHER" id="PTHR12170:SF2">
    <property type="entry name" value="E3 UBIQUITIN-PROTEIN TRANSFERASE MAEA"/>
    <property type="match status" value="1"/>
</dbReference>
<feature type="domain" description="CTLH" evidence="8">
    <location>
        <begin position="151"/>
        <end position="208"/>
    </location>
</feature>
<dbReference type="GO" id="GO:0008270">
    <property type="term" value="F:zinc ion binding"/>
    <property type="evidence" value="ECO:0007669"/>
    <property type="project" value="UniProtKB-KW"/>
</dbReference>
<dbReference type="SUPFAM" id="SSF57850">
    <property type="entry name" value="RING/U-box"/>
    <property type="match status" value="1"/>
</dbReference>
<dbReference type="InterPro" id="IPR006594">
    <property type="entry name" value="LisH"/>
</dbReference>
<evidence type="ECO:0000256" key="2">
    <source>
        <dbReference type="ARBA" id="ARBA00022490"/>
    </source>
</evidence>
<keyword evidence="5" id="KW-0862">Zinc</keyword>
<dbReference type="InterPro" id="IPR045098">
    <property type="entry name" value="Fyv10_fam"/>
</dbReference>
<evidence type="ECO:0000256" key="1">
    <source>
        <dbReference type="ARBA" id="ARBA00004496"/>
    </source>
</evidence>
<keyword evidence="4 6" id="KW-0863">Zinc-finger</keyword>
<proteinExistence type="predicted"/>
<keyword evidence="3" id="KW-0479">Metal-binding</keyword>
<comment type="subcellular location">
    <subcellularLocation>
        <location evidence="1">Cytoplasm</location>
    </subcellularLocation>
</comment>
<dbReference type="GO" id="GO:0043161">
    <property type="term" value="P:proteasome-mediated ubiquitin-dependent protein catabolic process"/>
    <property type="evidence" value="ECO:0007669"/>
    <property type="project" value="InterPro"/>
</dbReference>
<dbReference type="InterPro" id="IPR044063">
    <property type="entry name" value="ZF_RING_GID"/>
</dbReference>
<dbReference type="PROSITE" id="PS50896">
    <property type="entry name" value="LISH"/>
    <property type="match status" value="1"/>
</dbReference>
<organism evidence="10">
    <name type="scientific">Chlamydomonas leiostraca</name>
    <dbReference type="NCBI Taxonomy" id="1034604"/>
    <lineage>
        <taxon>Eukaryota</taxon>
        <taxon>Viridiplantae</taxon>
        <taxon>Chlorophyta</taxon>
        <taxon>core chlorophytes</taxon>
        <taxon>Chlorophyceae</taxon>
        <taxon>CS clade</taxon>
        <taxon>Chlamydomonadales</taxon>
        <taxon>Chlamydomonadaceae</taxon>
        <taxon>Chlamydomonas</taxon>
    </lineage>
</organism>
<name>A0A7S0WRW8_9CHLO</name>
<dbReference type="PANTHER" id="PTHR12170">
    <property type="entry name" value="MACROPHAGE ERYTHROBLAST ATTACHER-RELATED"/>
    <property type="match status" value="1"/>
</dbReference>
<evidence type="ECO:0000256" key="3">
    <source>
        <dbReference type="ARBA" id="ARBA00022723"/>
    </source>
</evidence>
<reference evidence="10" key="1">
    <citation type="submission" date="2021-01" db="EMBL/GenBank/DDBJ databases">
        <authorList>
            <person name="Corre E."/>
            <person name="Pelletier E."/>
            <person name="Niang G."/>
            <person name="Scheremetjew M."/>
            <person name="Finn R."/>
            <person name="Kale V."/>
            <person name="Holt S."/>
            <person name="Cochrane G."/>
            <person name="Meng A."/>
            <person name="Brown T."/>
            <person name="Cohen L."/>
        </authorList>
    </citation>
    <scope>NUCLEOTIDE SEQUENCE</scope>
    <source>
        <strain evidence="10">SAG 11-49</strain>
    </source>
</reference>
<dbReference type="InterPro" id="IPR013144">
    <property type="entry name" value="CRA_dom"/>
</dbReference>
<protein>
    <recommendedName>
        <fullName evidence="11">Macrophage erythroblast attacher</fullName>
    </recommendedName>
</protein>
<dbReference type="PROSITE" id="PS50897">
    <property type="entry name" value="CTLH"/>
    <property type="match status" value="1"/>
</dbReference>
<keyword evidence="2" id="KW-0963">Cytoplasm</keyword>
<dbReference type="Pfam" id="PF10607">
    <property type="entry name" value="CTLH"/>
    <property type="match status" value="1"/>
</dbReference>
<evidence type="ECO:0000313" key="10">
    <source>
        <dbReference type="EMBL" id="CAD8680868.1"/>
    </source>
</evidence>